<dbReference type="KEGG" id="hoh:Hoch_5197"/>
<dbReference type="PRINTS" id="PR00080">
    <property type="entry name" value="SDRFAMILY"/>
</dbReference>
<evidence type="ECO:0000256" key="2">
    <source>
        <dbReference type="ARBA" id="ARBA00023002"/>
    </source>
</evidence>
<dbReference type="InterPro" id="IPR036291">
    <property type="entry name" value="NAD(P)-bd_dom_sf"/>
</dbReference>
<dbReference type="eggNOG" id="COG1028">
    <property type="taxonomic scope" value="Bacteria"/>
</dbReference>
<dbReference type="HOGENOM" id="CLU_010194_1_3_7"/>
<evidence type="ECO:0000313" key="5">
    <source>
        <dbReference type="Proteomes" id="UP000001880"/>
    </source>
</evidence>
<keyword evidence="2" id="KW-0560">Oxidoreductase</keyword>
<gene>
    <name evidence="4" type="ordered locus">Hoch_5197</name>
</gene>
<proteinExistence type="inferred from homology"/>
<evidence type="ECO:0000313" key="4">
    <source>
        <dbReference type="EMBL" id="ACY17685.1"/>
    </source>
</evidence>
<sequence length="251" mass="25770">MSNKLQGKVAVVTGSSKGIGAEIAKKLAAEGASVVVNYGSSADAAARVVSEIESKGGKALGVQADVSKPGDIAKLFAETKRVFGRLDVLVNNAGVYGPTPLGEITLEEFQRQFGLNVFGLTLATQEAVKYFDEAGGSVINIGSAVSRAAFPGMGVYTATKGAVDALTRTFAAELGPKQIRVNTVSPGMVLTEGNADMAAPGSPLRTMIEAQTPLGRIGQVDDIAPAVAFLASDDSAWITGELFFISGGMRG</sequence>
<accession>D0LWN5</accession>
<comment type="similarity">
    <text evidence="1">Belongs to the short-chain dehydrogenases/reductases (SDR) family.</text>
</comment>
<dbReference type="PANTHER" id="PTHR43639:SF1">
    <property type="entry name" value="SHORT-CHAIN DEHYDROGENASE_REDUCTASE FAMILY PROTEIN"/>
    <property type="match status" value="1"/>
</dbReference>
<dbReference type="RefSeq" id="WP_012830277.1">
    <property type="nucleotide sequence ID" value="NC_013440.1"/>
</dbReference>
<dbReference type="InterPro" id="IPR057326">
    <property type="entry name" value="KR_dom"/>
</dbReference>
<evidence type="ECO:0000259" key="3">
    <source>
        <dbReference type="SMART" id="SM00822"/>
    </source>
</evidence>
<organism evidence="4 5">
    <name type="scientific">Haliangium ochraceum (strain DSM 14365 / JCM 11303 / SMP-2)</name>
    <dbReference type="NCBI Taxonomy" id="502025"/>
    <lineage>
        <taxon>Bacteria</taxon>
        <taxon>Pseudomonadati</taxon>
        <taxon>Myxococcota</taxon>
        <taxon>Polyangia</taxon>
        <taxon>Haliangiales</taxon>
        <taxon>Kofleriaceae</taxon>
        <taxon>Haliangium</taxon>
    </lineage>
</organism>
<feature type="domain" description="Ketoreductase" evidence="3">
    <location>
        <begin position="8"/>
        <end position="198"/>
    </location>
</feature>
<dbReference type="PRINTS" id="PR00081">
    <property type="entry name" value="GDHRDH"/>
</dbReference>
<keyword evidence="5" id="KW-1185">Reference proteome</keyword>
<dbReference type="PROSITE" id="PS00061">
    <property type="entry name" value="ADH_SHORT"/>
    <property type="match status" value="1"/>
</dbReference>
<dbReference type="EMBL" id="CP001804">
    <property type="protein sequence ID" value="ACY17685.1"/>
    <property type="molecule type" value="Genomic_DNA"/>
</dbReference>
<dbReference type="InterPro" id="IPR002347">
    <property type="entry name" value="SDR_fam"/>
</dbReference>
<name>D0LWN5_HALO1</name>
<dbReference type="GO" id="GO:0016491">
    <property type="term" value="F:oxidoreductase activity"/>
    <property type="evidence" value="ECO:0007669"/>
    <property type="project" value="UniProtKB-KW"/>
</dbReference>
<dbReference type="SUPFAM" id="SSF51735">
    <property type="entry name" value="NAD(P)-binding Rossmann-fold domains"/>
    <property type="match status" value="1"/>
</dbReference>
<dbReference type="Pfam" id="PF13561">
    <property type="entry name" value="adh_short_C2"/>
    <property type="match status" value="1"/>
</dbReference>
<dbReference type="NCBIfam" id="NF005559">
    <property type="entry name" value="PRK07231.1"/>
    <property type="match status" value="1"/>
</dbReference>
<dbReference type="InterPro" id="IPR020904">
    <property type="entry name" value="Sc_DH/Rdtase_CS"/>
</dbReference>
<dbReference type="AlphaFoldDB" id="D0LWN5"/>
<protein>
    <submittedName>
        <fullName evidence="4">Short-chain dehydrogenase/reductase SDR</fullName>
    </submittedName>
</protein>
<dbReference type="SMART" id="SM00822">
    <property type="entry name" value="PKS_KR"/>
    <property type="match status" value="1"/>
</dbReference>
<dbReference type="OrthoDB" id="9804774at2"/>
<dbReference type="PANTHER" id="PTHR43639">
    <property type="entry name" value="OXIDOREDUCTASE, SHORT-CHAIN DEHYDROGENASE/REDUCTASE FAMILY (AFU_ORTHOLOGUE AFUA_5G02870)"/>
    <property type="match status" value="1"/>
</dbReference>
<dbReference type="Proteomes" id="UP000001880">
    <property type="component" value="Chromosome"/>
</dbReference>
<evidence type="ECO:0000256" key="1">
    <source>
        <dbReference type="ARBA" id="ARBA00006484"/>
    </source>
</evidence>
<reference evidence="4 5" key="1">
    <citation type="journal article" date="2010" name="Stand. Genomic Sci.">
        <title>Complete genome sequence of Haliangium ochraceum type strain (SMP-2).</title>
        <authorList>
            <consortium name="US DOE Joint Genome Institute (JGI-PGF)"/>
            <person name="Ivanova N."/>
            <person name="Daum C."/>
            <person name="Lang E."/>
            <person name="Abt B."/>
            <person name="Kopitz M."/>
            <person name="Saunders E."/>
            <person name="Lapidus A."/>
            <person name="Lucas S."/>
            <person name="Glavina Del Rio T."/>
            <person name="Nolan M."/>
            <person name="Tice H."/>
            <person name="Copeland A."/>
            <person name="Cheng J.F."/>
            <person name="Chen F."/>
            <person name="Bruce D."/>
            <person name="Goodwin L."/>
            <person name="Pitluck S."/>
            <person name="Mavromatis K."/>
            <person name="Pati A."/>
            <person name="Mikhailova N."/>
            <person name="Chen A."/>
            <person name="Palaniappan K."/>
            <person name="Land M."/>
            <person name="Hauser L."/>
            <person name="Chang Y.J."/>
            <person name="Jeffries C.D."/>
            <person name="Detter J.C."/>
            <person name="Brettin T."/>
            <person name="Rohde M."/>
            <person name="Goker M."/>
            <person name="Bristow J."/>
            <person name="Markowitz V."/>
            <person name="Eisen J.A."/>
            <person name="Hugenholtz P."/>
            <person name="Kyrpides N.C."/>
            <person name="Klenk H.P."/>
        </authorList>
    </citation>
    <scope>NUCLEOTIDE SEQUENCE [LARGE SCALE GENOMIC DNA]</scope>
    <source>
        <strain evidence="5">DSM 14365 / CIP 107738 / JCM 11303 / AJ 13395 / SMP-2</strain>
    </source>
</reference>
<dbReference type="STRING" id="502025.Hoch_5197"/>
<dbReference type="Gene3D" id="3.40.50.720">
    <property type="entry name" value="NAD(P)-binding Rossmann-like Domain"/>
    <property type="match status" value="1"/>
</dbReference>
<dbReference type="FunFam" id="3.40.50.720:FF:000084">
    <property type="entry name" value="Short-chain dehydrogenase reductase"/>
    <property type="match status" value="1"/>
</dbReference>